<dbReference type="Proteomes" id="UP000887566">
    <property type="component" value="Unplaced"/>
</dbReference>
<organism evidence="2 3">
    <name type="scientific">Plectus sambesii</name>
    <dbReference type="NCBI Taxonomy" id="2011161"/>
    <lineage>
        <taxon>Eukaryota</taxon>
        <taxon>Metazoa</taxon>
        <taxon>Ecdysozoa</taxon>
        <taxon>Nematoda</taxon>
        <taxon>Chromadorea</taxon>
        <taxon>Plectida</taxon>
        <taxon>Plectina</taxon>
        <taxon>Plectoidea</taxon>
        <taxon>Plectidae</taxon>
        <taxon>Plectus</taxon>
    </lineage>
</organism>
<dbReference type="Gene3D" id="3.10.100.10">
    <property type="entry name" value="Mannose-Binding Protein A, subunit A"/>
    <property type="match status" value="2"/>
</dbReference>
<protein>
    <submittedName>
        <fullName evidence="3">C-type lectin domain-containing protein</fullName>
    </submittedName>
</protein>
<evidence type="ECO:0000313" key="2">
    <source>
        <dbReference type="Proteomes" id="UP000887566"/>
    </source>
</evidence>
<evidence type="ECO:0000313" key="3">
    <source>
        <dbReference type="WBParaSite" id="PSAMB.scaffold5922size10572.g27558.t1"/>
    </source>
</evidence>
<reference evidence="3" key="1">
    <citation type="submission" date="2022-11" db="UniProtKB">
        <authorList>
            <consortium name="WormBaseParasite"/>
        </authorList>
    </citation>
    <scope>IDENTIFICATION</scope>
</reference>
<name>A0A914X3V3_9BILA</name>
<dbReference type="PROSITE" id="PS50041">
    <property type="entry name" value="C_TYPE_LECTIN_2"/>
    <property type="match status" value="2"/>
</dbReference>
<proteinExistence type="predicted"/>
<dbReference type="InterPro" id="IPR001304">
    <property type="entry name" value="C-type_lectin-like"/>
</dbReference>
<dbReference type="WBParaSite" id="PSAMB.scaffold5922size10572.g27558.t1">
    <property type="protein sequence ID" value="PSAMB.scaffold5922size10572.g27558.t1"/>
    <property type="gene ID" value="PSAMB.scaffold5922size10572.g27558"/>
</dbReference>
<dbReference type="SUPFAM" id="SSF56436">
    <property type="entry name" value="C-type lectin-like"/>
    <property type="match status" value="2"/>
</dbReference>
<feature type="domain" description="C-type lectin" evidence="1">
    <location>
        <begin position="3"/>
        <end position="127"/>
    </location>
</feature>
<dbReference type="AlphaFoldDB" id="A0A914X3V3"/>
<dbReference type="InterPro" id="IPR016186">
    <property type="entry name" value="C-type_lectin-like/link_sf"/>
</dbReference>
<dbReference type="Pfam" id="PF00059">
    <property type="entry name" value="Lectin_C"/>
    <property type="match status" value="2"/>
</dbReference>
<feature type="domain" description="C-type lectin" evidence="1">
    <location>
        <begin position="252"/>
        <end position="338"/>
    </location>
</feature>
<accession>A0A914X3V3</accession>
<evidence type="ECO:0000259" key="1">
    <source>
        <dbReference type="PROSITE" id="PS50041"/>
    </source>
</evidence>
<sequence length="348" mass="38582">MELNGVCSFTPPPNAWQNAVNACLSMSGAKSIVSLHIKEEWMAFNEARVKQLGPDYDNIWIGLNYSNGMLQWWDGSNFDENEWAQSETYPFTTSSMPSSNKCIASRKSNNYQWSFEDCNVNLAIVCYAPPFCPAEGPWPSTESYHNVTATISCSNVQVNYTRACLNGYWDAISLDACSNLPTQIVVQTTTSVTSPVNATTNESNRTTTIASELAQTTTTAVQQTITANESMTTTTTTTRAPSVTCNSGEIELNGVCIVTPPPNAWQKAVNACLAMNGRSIVVLKMKQQWEAFNQARQTQLSSDYDNIWIGLQYKGGRMLWSDGSELDESEWSPTESYPFYTTYPTTNM</sequence>
<keyword evidence="2" id="KW-1185">Reference proteome</keyword>
<dbReference type="InterPro" id="IPR016187">
    <property type="entry name" value="CTDL_fold"/>
</dbReference>